<feature type="domain" description="NEAT" evidence="10">
    <location>
        <begin position="693"/>
        <end position="817"/>
    </location>
</feature>
<keyword evidence="8" id="KW-0472">Membrane</keyword>
<dbReference type="SMART" id="SM00725">
    <property type="entry name" value="NEAT"/>
    <property type="match status" value="4"/>
</dbReference>
<dbReference type="EMBL" id="JADKPV010000001">
    <property type="protein sequence ID" value="MBF4500386.1"/>
    <property type="molecule type" value="Genomic_DNA"/>
</dbReference>
<feature type="domain" description="NEAT" evidence="10">
    <location>
        <begin position="511"/>
        <end position="634"/>
    </location>
</feature>
<dbReference type="SUPFAM" id="SSF158911">
    <property type="entry name" value="NEAT domain-like"/>
    <property type="match status" value="4"/>
</dbReference>
<dbReference type="Gene3D" id="2.60.40.1850">
    <property type="match status" value="4"/>
</dbReference>
<evidence type="ECO:0000256" key="3">
    <source>
        <dbReference type="ARBA" id="ARBA00022525"/>
    </source>
</evidence>
<dbReference type="PANTHER" id="PTHR37824:SF1">
    <property type="entry name" value="IRON-REGULATED SURFACE DETERMINANT PROTEIN C"/>
    <property type="match status" value="1"/>
</dbReference>
<feature type="compositionally biased region" description="Polar residues" evidence="7">
    <location>
        <begin position="73"/>
        <end position="83"/>
    </location>
</feature>
<organism evidence="11 12">
    <name type="scientific">Savagea serpentis</name>
    <dbReference type="NCBI Taxonomy" id="2785297"/>
    <lineage>
        <taxon>Bacteria</taxon>
        <taxon>Bacillati</taxon>
        <taxon>Bacillota</taxon>
        <taxon>Bacilli</taxon>
        <taxon>Bacillales</taxon>
        <taxon>Caryophanaceae</taxon>
        <taxon>Savagea</taxon>
    </lineage>
</organism>
<evidence type="ECO:0000313" key="12">
    <source>
        <dbReference type="Proteomes" id="UP000622653"/>
    </source>
</evidence>
<evidence type="ECO:0000256" key="1">
    <source>
        <dbReference type="ARBA" id="ARBA00004168"/>
    </source>
</evidence>
<gene>
    <name evidence="11" type="ORF">IRY55_03330</name>
</gene>
<comment type="caution">
    <text evidence="11">The sequence shown here is derived from an EMBL/GenBank/DDBJ whole genome shotgun (WGS) entry which is preliminary data.</text>
</comment>
<evidence type="ECO:0000256" key="5">
    <source>
        <dbReference type="ARBA" id="ARBA00023088"/>
    </source>
</evidence>
<evidence type="ECO:0000313" key="11">
    <source>
        <dbReference type="EMBL" id="MBF4500386.1"/>
    </source>
</evidence>
<accession>A0A8J7G4W5</accession>
<reference evidence="11" key="1">
    <citation type="submission" date="2020-11" db="EMBL/GenBank/DDBJ databases">
        <title>Multidrug resistant novel bacterium Savagea serpentis sp. nov., isolated from the scats of a vine snake (Ahaetulla nasuta).</title>
        <authorList>
            <person name="Venkata Ramana V."/>
            <person name="Vikas Patil S."/>
            <person name="Yogita Lugani V."/>
        </authorList>
    </citation>
    <scope>NUCLEOTIDE SEQUENCE</scope>
    <source>
        <strain evidence="11">SN6</strain>
    </source>
</reference>
<dbReference type="AlphaFoldDB" id="A0A8J7G4W5"/>
<comment type="subcellular location">
    <subcellularLocation>
        <location evidence="1">Secreted</location>
        <location evidence="1">Cell wall</location>
        <topology evidence="1">Peptidoglycan-anchor</topology>
    </subcellularLocation>
</comment>
<dbReference type="InterPro" id="IPR050436">
    <property type="entry name" value="IsdA"/>
</dbReference>
<keyword evidence="4 9" id="KW-0732">Signal</keyword>
<protein>
    <submittedName>
        <fullName evidence="11">NEAT domain-containing protein</fullName>
    </submittedName>
</protein>
<evidence type="ECO:0000256" key="7">
    <source>
        <dbReference type="SAM" id="MobiDB-lite"/>
    </source>
</evidence>
<dbReference type="RefSeq" id="WP_194561827.1">
    <property type="nucleotide sequence ID" value="NZ_JADKPV010000001.1"/>
</dbReference>
<feature type="compositionally biased region" description="Low complexity" evidence="7">
    <location>
        <begin position="818"/>
        <end position="846"/>
    </location>
</feature>
<proteinExistence type="predicted"/>
<feature type="domain" description="NEAT" evidence="10">
    <location>
        <begin position="112"/>
        <end position="250"/>
    </location>
</feature>
<keyword evidence="5" id="KW-0572">Peptidoglycan-anchor</keyword>
<dbReference type="InterPro" id="IPR006635">
    <property type="entry name" value="NEAT_dom"/>
</dbReference>
<keyword evidence="3" id="KW-0964">Secreted</keyword>
<dbReference type="InterPro" id="IPR017502">
    <property type="entry name" value="Sortase_SrtB_target"/>
</dbReference>
<name>A0A8J7G4W5_9BACL</name>
<dbReference type="Pfam" id="PF05031">
    <property type="entry name" value="NEAT"/>
    <property type="match status" value="4"/>
</dbReference>
<dbReference type="PANTHER" id="PTHR37824">
    <property type="entry name" value="IRON-REGULATED SURFACE DETERMINANT PROTEIN C"/>
    <property type="match status" value="1"/>
</dbReference>
<sequence length="917" mass="104396">MKTILQKSFVFMLIALIIVSSPLQMASASTKSQPSPTTSSLLHLIEGMEWKNVYYEWMEKITIDDGTHTITGSQKQQLNLSKAPNQSESTPPTEEPTPPNEDPEESEQTKGLKDGTYTVPLQILQEKADKPSSMAKYVETPVYGIVKDGKHYLQMTLNESDMIQKIVLHLDDNAPLRTLAVANVAPSLQTVEAYDIAKDDQNNKRTVQLQVPAIDQPMTLGVSVDTKSNFGFMEHKVRVIPENVTYAAPAPEKLPTPLTEQPSIDEAVVKAEAALTHLEHNQPVTEAEKEKVQQLIDAVQDAAKKEAFQKRLQAVNVQQKEIDQTLGQFPYIVWKKEKNELSVADGYFEKPATVVERNGQKYAQIIIKNEDWWQYFQVEQDGAYREVTTLKKEERTNEKGETTVVRLVEFPFDAFDREINAKVHIIVKGIPGFEYDNKYDIRIVIQDDRKETVKEDPAEQRAERALSALEKQTKVTEADKQRVQKLIDEVKDPKAKQLFQKRLDLVKVQEAVPSFTNLSFVVLKEDADAKSVADDYFEKPMKTYQKDGKHYVQAIIKNADWWQYFRIQANGTYQDVKVIEPLEGNKQRIEFEVDRIDGFVPAQLHVIVKGIPGFNYDNKYNVRLLLGTDQVPTEKHDPAVQKAKDALAQLEKQKTVTEKDKQSVQALIQKVQDAKTKNELQKRLDQVKVTETKKAKWQSIDYVVWKDDKDETSVADSYFAKPAQYMKKDGKHFIRITVKNEDWWQYFKVKANRTYQEVKTISTNKGEKTRIVEFEIDDPQQIVHAKVHIIVTGIPNFNYDNKYDIRLKFGQLKNEDVTPAPSTPGGPTTTTPSTNDSTTSTTPGQTNERDESLTYDRSEDTPSKEAVLTDVKHATSGPSFNPKTGDHSQLALFALLLLLSSGVLMWKGYRRVRIKNL</sequence>
<evidence type="ECO:0000256" key="4">
    <source>
        <dbReference type="ARBA" id="ARBA00022729"/>
    </source>
</evidence>
<evidence type="ECO:0000256" key="9">
    <source>
        <dbReference type="SAM" id="SignalP"/>
    </source>
</evidence>
<feature type="domain" description="NEAT" evidence="10">
    <location>
        <begin position="322"/>
        <end position="453"/>
    </location>
</feature>
<keyword evidence="6" id="KW-0175">Coiled coil</keyword>
<feature type="coiled-coil region" evidence="6">
    <location>
        <begin position="640"/>
        <end position="667"/>
    </location>
</feature>
<dbReference type="InterPro" id="IPR037250">
    <property type="entry name" value="NEAT_dom_sf"/>
</dbReference>
<feature type="region of interest" description="Disordered" evidence="7">
    <location>
        <begin position="73"/>
        <end position="116"/>
    </location>
</feature>
<dbReference type="PROSITE" id="PS50978">
    <property type="entry name" value="NEAT"/>
    <property type="match status" value="4"/>
</dbReference>
<keyword evidence="12" id="KW-1185">Reference proteome</keyword>
<feature type="signal peptide" evidence="9">
    <location>
        <begin position="1"/>
        <end position="25"/>
    </location>
</feature>
<feature type="chain" id="PRO_5039607040" evidence="9">
    <location>
        <begin position="26"/>
        <end position="917"/>
    </location>
</feature>
<keyword evidence="8" id="KW-1133">Transmembrane helix</keyword>
<dbReference type="NCBIfam" id="TIGR03063">
    <property type="entry name" value="srtB_target"/>
    <property type="match status" value="1"/>
</dbReference>
<feature type="transmembrane region" description="Helical" evidence="8">
    <location>
        <begin position="890"/>
        <end position="909"/>
    </location>
</feature>
<keyword evidence="8" id="KW-0812">Transmembrane</keyword>
<evidence type="ECO:0000256" key="2">
    <source>
        <dbReference type="ARBA" id="ARBA00022512"/>
    </source>
</evidence>
<evidence type="ECO:0000256" key="6">
    <source>
        <dbReference type="SAM" id="Coils"/>
    </source>
</evidence>
<feature type="region of interest" description="Disordered" evidence="7">
    <location>
        <begin position="815"/>
        <end position="869"/>
    </location>
</feature>
<evidence type="ECO:0000256" key="8">
    <source>
        <dbReference type="SAM" id="Phobius"/>
    </source>
</evidence>
<dbReference type="Proteomes" id="UP000622653">
    <property type="component" value="Unassembled WGS sequence"/>
</dbReference>
<feature type="compositionally biased region" description="Basic and acidic residues" evidence="7">
    <location>
        <begin position="847"/>
        <end position="863"/>
    </location>
</feature>
<evidence type="ECO:0000259" key="10">
    <source>
        <dbReference type="PROSITE" id="PS50978"/>
    </source>
</evidence>
<keyword evidence="2" id="KW-0134">Cell wall</keyword>
<dbReference type="CDD" id="cd06920">
    <property type="entry name" value="NEAT"/>
    <property type="match status" value="4"/>
</dbReference>